<comment type="caution">
    <text evidence="1">The sequence shown here is derived from an EMBL/GenBank/DDBJ whole genome shotgun (WGS) entry which is preliminary data.</text>
</comment>
<gene>
    <name evidence="1" type="ORF">DXA38_09300</name>
</gene>
<evidence type="ECO:0000313" key="2">
    <source>
        <dbReference type="Proteomes" id="UP000260025"/>
    </source>
</evidence>
<reference evidence="1 2" key="1">
    <citation type="submission" date="2018-08" db="EMBL/GenBank/DDBJ databases">
        <title>A genome reference for cultivated species of the human gut microbiota.</title>
        <authorList>
            <person name="Zou Y."/>
            <person name="Xue W."/>
            <person name="Luo G."/>
        </authorList>
    </citation>
    <scope>NUCLEOTIDE SEQUENCE [LARGE SCALE GENOMIC DNA]</scope>
    <source>
        <strain evidence="1 2">OF01-2LB</strain>
    </source>
</reference>
<dbReference type="EMBL" id="QVEV01000011">
    <property type="protein sequence ID" value="RGC15854.1"/>
    <property type="molecule type" value="Genomic_DNA"/>
</dbReference>
<sequence length="103" mass="11367">MLAAPPRFIKNNLMLCAGRLTAQKREGHDSFSHIALFRLPCLHLANIKMPASHRSLQIRLRVSEPAIFPEIAISIASMPSFQALLLYAGIAYVLQGTAFGIHD</sequence>
<protein>
    <submittedName>
        <fullName evidence="1">Uncharacterized protein</fullName>
    </submittedName>
</protein>
<name>A0A3E2VXT2_CLOIN</name>
<organism evidence="1 2">
    <name type="scientific">Clostridium innocuum</name>
    <dbReference type="NCBI Taxonomy" id="1522"/>
    <lineage>
        <taxon>Bacteria</taxon>
        <taxon>Bacillati</taxon>
        <taxon>Bacillota</taxon>
        <taxon>Clostridia</taxon>
        <taxon>Eubacteriales</taxon>
        <taxon>Clostridiaceae</taxon>
        <taxon>Clostridium</taxon>
    </lineage>
</organism>
<dbReference type="AlphaFoldDB" id="A0A3E2VXT2"/>
<proteinExistence type="predicted"/>
<accession>A0A3E2VXT2</accession>
<dbReference type="Proteomes" id="UP000260025">
    <property type="component" value="Unassembled WGS sequence"/>
</dbReference>
<evidence type="ECO:0000313" key="1">
    <source>
        <dbReference type="EMBL" id="RGC15854.1"/>
    </source>
</evidence>